<dbReference type="Proteomes" id="UP000053647">
    <property type="component" value="Unassembled WGS sequence"/>
</dbReference>
<dbReference type="AlphaFoldDB" id="A0A0C9SLL6"/>
<sequence>MAESFVAFMTSEVQIILGRGTSGWGILLGLFAASPADILPLVAGDILRLDVASAHAKARSAGDHQKSPLDPAGPRRLICLDDVASLQAKQAHTNV</sequence>
<keyword evidence="2" id="KW-1185">Reference proteome</keyword>
<dbReference type="EMBL" id="KN821647">
    <property type="protein sequence ID" value="KIJ04639.1"/>
    <property type="molecule type" value="Genomic_DNA"/>
</dbReference>
<gene>
    <name evidence="1" type="ORF">PAXINDRAFT_104084</name>
</gene>
<reference evidence="2" key="2">
    <citation type="submission" date="2015-01" db="EMBL/GenBank/DDBJ databases">
        <title>Evolutionary Origins and Diversification of the Mycorrhizal Mutualists.</title>
        <authorList>
            <consortium name="DOE Joint Genome Institute"/>
            <consortium name="Mycorrhizal Genomics Consortium"/>
            <person name="Kohler A."/>
            <person name="Kuo A."/>
            <person name="Nagy L.G."/>
            <person name="Floudas D."/>
            <person name="Copeland A."/>
            <person name="Barry K.W."/>
            <person name="Cichocki N."/>
            <person name="Veneault-Fourrey C."/>
            <person name="LaButti K."/>
            <person name="Lindquist E.A."/>
            <person name="Lipzen A."/>
            <person name="Lundell T."/>
            <person name="Morin E."/>
            <person name="Murat C."/>
            <person name="Riley R."/>
            <person name="Ohm R."/>
            <person name="Sun H."/>
            <person name="Tunlid A."/>
            <person name="Henrissat B."/>
            <person name="Grigoriev I.V."/>
            <person name="Hibbett D.S."/>
            <person name="Martin F."/>
        </authorList>
    </citation>
    <scope>NUCLEOTIDE SEQUENCE [LARGE SCALE GENOMIC DNA]</scope>
    <source>
        <strain evidence="2">ATCC 200175</strain>
    </source>
</reference>
<evidence type="ECO:0000313" key="1">
    <source>
        <dbReference type="EMBL" id="KIJ04639.1"/>
    </source>
</evidence>
<reference evidence="1 2" key="1">
    <citation type="submission" date="2014-06" db="EMBL/GenBank/DDBJ databases">
        <authorList>
            <consortium name="DOE Joint Genome Institute"/>
            <person name="Kuo A."/>
            <person name="Kohler A."/>
            <person name="Nagy L.G."/>
            <person name="Floudas D."/>
            <person name="Copeland A."/>
            <person name="Barry K.W."/>
            <person name="Cichocki N."/>
            <person name="Veneault-Fourrey C."/>
            <person name="LaButti K."/>
            <person name="Lindquist E.A."/>
            <person name="Lipzen A."/>
            <person name="Lundell T."/>
            <person name="Morin E."/>
            <person name="Murat C."/>
            <person name="Sun H."/>
            <person name="Tunlid A."/>
            <person name="Henrissat B."/>
            <person name="Grigoriev I.V."/>
            <person name="Hibbett D.S."/>
            <person name="Martin F."/>
            <person name="Nordberg H.P."/>
            <person name="Cantor M.N."/>
            <person name="Hua S.X."/>
        </authorList>
    </citation>
    <scope>NUCLEOTIDE SEQUENCE [LARGE SCALE GENOMIC DNA]</scope>
    <source>
        <strain evidence="1 2">ATCC 200175</strain>
    </source>
</reference>
<protein>
    <submittedName>
        <fullName evidence="1">Uncharacterized protein</fullName>
    </submittedName>
</protein>
<name>A0A0C9SLL6_PAXIN</name>
<evidence type="ECO:0000313" key="2">
    <source>
        <dbReference type="Proteomes" id="UP000053647"/>
    </source>
</evidence>
<dbReference type="HOGENOM" id="CLU_2373395_0_0_1"/>
<proteinExistence type="predicted"/>
<accession>A0A0C9SLL6</accession>
<organism evidence="1 2">
    <name type="scientific">Paxillus involutus ATCC 200175</name>
    <dbReference type="NCBI Taxonomy" id="664439"/>
    <lineage>
        <taxon>Eukaryota</taxon>
        <taxon>Fungi</taxon>
        <taxon>Dikarya</taxon>
        <taxon>Basidiomycota</taxon>
        <taxon>Agaricomycotina</taxon>
        <taxon>Agaricomycetes</taxon>
        <taxon>Agaricomycetidae</taxon>
        <taxon>Boletales</taxon>
        <taxon>Paxilineae</taxon>
        <taxon>Paxillaceae</taxon>
        <taxon>Paxillus</taxon>
    </lineage>
</organism>